<dbReference type="PROSITE" id="PS51192">
    <property type="entry name" value="HELICASE_ATP_BIND_1"/>
    <property type="match status" value="1"/>
</dbReference>
<feature type="domain" description="SWIM-type" evidence="4">
    <location>
        <begin position="58"/>
        <end position="91"/>
    </location>
</feature>
<dbReference type="GO" id="GO:0005524">
    <property type="term" value="F:ATP binding"/>
    <property type="evidence" value="ECO:0007669"/>
    <property type="project" value="InterPro"/>
</dbReference>
<accession>A0A918TFJ8</accession>
<dbReference type="InterPro" id="IPR000330">
    <property type="entry name" value="SNF2_N"/>
</dbReference>
<dbReference type="SMART" id="SM00487">
    <property type="entry name" value="DEXDc"/>
    <property type="match status" value="1"/>
</dbReference>
<gene>
    <name evidence="7" type="ORF">GCM10007100_06740</name>
</gene>
<dbReference type="PROSITE" id="PS50966">
    <property type="entry name" value="ZF_SWIM"/>
    <property type="match status" value="1"/>
</dbReference>
<proteinExistence type="predicted"/>
<dbReference type="InterPro" id="IPR027417">
    <property type="entry name" value="P-loop_NTPase"/>
</dbReference>
<reference evidence="7" key="1">
    <citation type="journal article" date="2014" name="Int. J. Syst. Evol. Microbiol.">
        <title>Complete genome sequence of Corynebacterium casei LMG S-19264T (=DSM 44701T), isolated from a smear-ripened cheese.</title>
        <authorList>
            <consortium name="US DOE Joint Genome Institute (JGI-PGF)"/>
            <person name="Walter F."/>
            <person name="Albersmeier A."/>
            <person name="Kalinowski J."/>
            <person name="Ruckert C."/>
        </authorList>
    </citation>
    <scope>NUCLEOTIDE SEQUENCE</scope>
    <source>
        <strain evidence="7">KCTC 12988</strain>
    </source>
</reference>
<dbReference type="Pfam" id="PF00271">
    <property type="entry name" value="Helicase_C"/>
    <property type="match status" value="1"/>
</dbReference>
<feature type="region of interest" description="Disordered" evidence="3">
    <location>
        <begin position="95"/>
        <end position="114"/>
    </location>
</feature>
<dbReference type="Pfam" id="PF00176">
    <property type="entry name" value="SNF2-rel_dom"/>
    <property type="match status" value="1"/>
</dbReference>
<evidence type="ECO:0000259" key="6">
    <source>
        <dbReference type="PROSITE" id="PS51194"/>
    </source>
</evidence>
<evidence type="ECO:0000259" key="4">
    <source>
        <dbReference type="PROSITE" id="PS50966"/>
    </source>
</evidence>
<dbReference type="GO" id="GO:0016787">
    <property type="term" value="F:hydrolase activity"/>
    <property type="evidence" value="ECO:0007669"/>
    <property type="project" value="UniProtKB-KW"/>
</dbReference>
<keyword evidence="1" id="KW-0378">Hydrolase</keyword>
<organism evidence="7 8">
    <name type="scientific">Roseibacillus persicicus</name>
    <dbReference type="NCBI Taxonomy" id="454148"/>
    <lineage>
        <taxon>Bacteria</taxon>
        <taxon>Pseudomonadati</taxon>
        <taxon>Verrucomicrobiota</taxon>
        <taxon>Verrucomicrobiia</taxon>
        <taxon>Verrucomicrobiales</taxon>
        <taxon>Verrucomicrobiaceae</taxon>
        <taxon>Roseibacillus</taxon>
    </lineage>
</organism>
<dbReference type="PANTHER" id="PTHR10799">
    <property type="entry name" value="SNF2/RAD54 HELICASE FAMILY"/>
    <property type="match status" value="1"/>
</dbReference>
<dbReference type="InterPro" id="IPR038718">
    <property type="entry name" value="SNF2-like_sf"/>
</dbReference>
<protein>
    <recommendedName>
        <fullName evidence="9">Helicase SNF2</fullName>
    </recommendedName>
</protein>
<comment type="caution">
    <text evidence="7">The sequence shown here is derived from an EMBL/GenBank/DDBJ whole genome shotgun (WGS) entry which is preliminary data.</text>
</comment>
<dbReference type="RefSeq" id="WP_189567348.1">
    <property type="nucleotide sequence ID" value="NZ_BMXI01000002.1"/>
</dbReference>
<evidence type="ECO:0000256" key="1">
    <source>
        <dbReference type="ARBA" id="ARBA00022801"/>
    </source>
</evidence>
<dbReference type="AlphaFoldDB" id="A0A918TFJ8"/>
<dbReference type="GO" id="GO:0008270">
    <property type="term" value="F:zinc ion binding"/>
    <property type="evidence" value="ECO:0007669"/>
    <property type="project" value="UniProtKB-KW"/>
</dbReference>
<dbReference type="Gene3D" id="3.40.50.300">
    <property type="entry name" value="P-loop containing nucleotide triphosphate hydrolases"/>
    <property type="match status" value="1"/>
</dbReference>
<dbReference type="CDD" id="cd18793">
    <property type="entry name" value="SF2_C_SNF"/>
    <property type="match status" value="1"/>
</dbReference>
<dbReference type="SMART" id="SM00490">
    <property type="entry name" value="HELICc"/>
    <property type="match status" value="1"/>
</dbReference>
<dbReference type="EMBL" id="BMXI01000002">
    <property type="protein sequence ID" value="GHC44157.1"/>
    <property type="molecule type" value="Genomic_DNA"/>
</dbReference>
<dbReference type="SUPFAM" id="SSF52540">
    <property type="entry name" value="P-loop containing nucleoside triphosphate hydrolases"/>
    <property type="match status" value="2"/>
</dbReference>
<evidence type="ECO:0008006" key="9">
    <source>
        <dbReference type="Google" id="ProtNLM"/>
    </source>
</evidence>
<keyword evidence="2" id="KW-0862">Zinc</keyword>
<dbReference type="InterPro" id="IPR014001">
    <property type="entry name" value="Helicase_ATP-bd"/>
</dbReference>
<dbReference type="InterPro" id="IPR001650">
    <property type="entry name" value="Helicase_C-like"/>
</dbReference>
<name>A0A918TFJ8_9BACT</name>
<dbReference type="PROSITE" id="PS51194">
    <property type="entry name" value="HELICASE_CTER"/>
    <property type="match status" value="1"/>
</dbReference>
<feature type="domain" description="Helicase ATP-binding" evidence="5">
    <location>
        <begin position="555"/>
        <end position="710"/>
    </location>
</feature>
<evidence type="ECO:0000256" key="3">
    <source>
        <dbReference type="SAM" id="MobiDB-lite"/>
    </source>
</evidence>
<keyword evidence="8" id="KW-1185">Reference proteome</keyword>
<feature type="domain" description="Helicase C-terminal" evidence="6">
    <location>
        <begin position="831"/>
        <end position="988"/>
    </location>
</feature>
<evidence type="ECO:0000313" key="8">
    <source>
        <dbReference type="Proteomes" id="UP000644507"/>
    </source>
</evidence>
<evidence type="ECO:0000259" key="5">
    <source>
        <dbReference type="PROSITE" id="PS51192"/>
    </source>
</evidence>
<reference evidence="7" key="2">
    <citation type="submission" date="2020-09" db="EMBL/GenBank/DDBJ databases">
        <authorList>
            <person name="Sun Q."/>
            <person name="Kim S."/>
        </authorList>
    </citation>
    <scope>NUCLEOTIDE SEQUENCE</scope>
    <source>
        <strain evidence="7">KCTC 12988</strain>
    </source>
</reference>
<keyword evidence="2" id="KW-0863">Zinc-finger</keyword>
<dbReference type="InterPro" id="IPR049730">
    <property type="entry name" value="SNF2/RAD54-like_C"/>
</dbReference>
<keyword evidence="2" id="KW-0479">Metal-binding</keyword>
<dbReference type="InterPro" id="IPR007527">
    <property type="entry name" value="Znf_SWIM"/>
</dbReference>
<evidence type="ECO:0000313" key="7">
    <source>
        <dbReference type="EMBL" id="GHC44157.1"/>
    </source>
</evidence>
<dbReference type="Proteomes" id="UP000644507">
    <property type="component" value="Unassembled WGS sequence"/>
</dbReference>
<dbReference type="Gene3D" id="3.40.50.10810">
    <property type="entry name" value="Tandem AAA-ATPase domain"/>
    <property type="match status" value="1"/>
</dbReference>
<sequence>MSIELSEKVLMDMAGWKVMKEARGVWRAGVVREASYRGGILEGKVPGAGKTGKAKLVIRSVSDVDNECGCYAARKMGIVCAHVVAVALETLDPQSQPKEEKAPVATGPRISPDWPQWTVEEKEEARPVRLRVMLPLNIERSWQAGQLMVGVEVEDLDSGETVMLNALAGSELLFVSESDAAVLEVLQNLSPLEVPGVGFLRPQEFLDLLEGLGGHGRVGLGKKEPLRVQVSRRPLPVRQKGDRVFVDFAGGVPLLEGRRAWWLGPEGGTTAQLWPVGVGLEDGLERVWAVGLSLEAAGKHRAALERCFDLSAVEDSLPVVVTPTIRLTLEGSLNHLEAELAFDYEESSSGKAFLRDEEAEVAARQFLRKWGFEKVRSNFAIKDKDDVVRFHAYGRKEVPAHWLVREGERYRHAASQVVEVSPEMSFTSSGEDWFGVSLGYRSSNGNPLAAAEVRRIFQGGEGGQRTLPDGRVVVMEESVAREMEELQRDLEGQQTGGGVTRINAAQAGYLREAVKDGVLRAVGEEPWKAEEWDWDLGPGEKILRSYQRVGVEWMLKLSSIGMGGILADDMGLGKTLQTLTFLHATGGQSLVVCPSSLVSNWVAEAEKFFPEMKALAIEGPKRKKVLKEQGEAADVLVTSYALLRIDSDLWQEWGFTSVILDEAQTIKNPEAQVSKAAYRLSGENRFALTGTPVENSVKDLWSIMNFVQPGYLGKRADFAERYEKPMSKGEEPALRARLSRRLRPLLLRRMKTEVATELPEKIEQVRYVELGKRQREVYEAILRESRQRVSDAQGGAKRMIALTSLLRLRQACCDLRLTGLQEEEVGAKIKLLEELLEEAVEGGHRVLVFSQFVQFLQAMVPMLAERDWKSCYLDGSTKNRGEVVKRFQENDDIPVFLISLKAGGVGLNLTAADTVIHVDPWWNPAVEAQATDRAYRIGQDRVVTSYKLIARGTVEEKILSLQEKKRGLIDSLVDGDAGSAGISESEVMDILQG</sequence>
<evidence type="ECO:0000256" key="2">
    <source>
        <dbReference type="PROSITE-ProRule" id="PRU00325"/>
    </source>
</evidence>